<evidence type="ECO:0000313" key="5">
    <source>
        <dbReference type="EMBL" id="KAL0087981.1"/>
    </source>
</evidence>
<dbReference type="EMBL" id="JBCLYO010000006">
    <property type="protein sequence ID" value="KAL0087981.1"/>
    <property type="molecule type" value="Genomic_DNA"/>
</dbReference>
<feature type="domain" description="SH3" evidence="4">
    <location>
        <begin position="231"/>
        <end position="292"/>
    </location>
</feature>
<reference evidence="5 6" key="1">
    <citation type="submission" date="2024-04" db="EMBL/GenBank/DDBJ databases">
        <title>Symmetric and asymmetric DNA N6-adenine methylation regulates different biological responses in Mucorales.</title>
        <authorList>
            <consortium name="Lawrence Berkeley National Laboratory"/>
            <person name="Lax C."/>
            <person name="Mondo S.J."/>
            <person name="Osorio-Concepcion M."/>
            <person name="Muszewska A."/>
            <person name="Corrochano-Luque M."/>
            <person name="Gutierrez G."/>
            <person name="Riley R."/>
            <person name="Lipzen A."/>
            <person name="Guo J."/>
            <person name="Hundley H."/>
            <person name="Amirebrahimi M."/>
            <person name="Ng V."/>
            <person name="Lorenzo-Gutierrez D."/>
            <person name="Binder U."/>
            <person name="Yang J."/>
            <person name="Song Y."/>
            <person name="Canovas D."/>
            <person name="Navarro E."/>
            <person name="Freitag M."/>
            <person name="Gabaldon T."/>
            <person name="Grigoriev I.V."/>
            <person name="Corrochano L.M."/>
            <person name="Nicolas F.E."/>
            <person name="Garre V."/>
        </authorList>
    </citation>
    <scope>NUCLEOTIDE SEQUENCE [LARGE SCALE GENOMIC DNA]</scope>
    <source>
        <strain evidence="5 6">L51</strain>
    </source>
</reference>
<feature type="compositionally biased region" description="Low complexity" evidence="3">
    <location>
        <begin position="46"/>
        <end position="58"/>
    </location>
</feature>
<dbReference type="SUPFAM" id="SSF50044">
    <property type="entry name" value="SH3-domain"/>
    <property type="match status" value="1"/>
</dbReference>
<evidence type="ECO:0000259" key="4">
    <source>
        <dbReference type="PROSITE" id="PS50002"/>
    </source>
</evidence>
<feature type="region of interest" description="Disordered" evidence="3">
    <location>
        <begin position="1"/>
        <end position="87"/>
    </location>
</feature>
<feature type="compositionally biased region" description="Polar residues" evidence="3">
    <location>
        <begin position="1"/>
        <end position="10"/>
    </location>
</feature>
<dbReference type="PRINTS" id="PR00452">
    <property type="entry name" value="SH3DOMAIN"/>
</dbReference>
<protein>
    <recommendedName>
        <fullName evidence="4">SH3 domain-containing protein</fullName>
    </recommendedName>
</protein>
<dbReference type="InterPro" id="IPR001452">
    <property type="entry name" value="SH3_domain"/>
</dbReference>
<proteinExistence type="predicted"/>
<evidence type="ECO:0000256" key="3">
    <source>
        <dbReference type="SAM" id="MobiDB-lite"/>
    </source>
</evidence>
<dbReference type="SMART" id="SM00326">
    <property type="entry name" value="SH3"/>
    <property type="match status" value="1"/>
</dbReference>
<keyword evidence="1 2" id="KW-0728">SH3 domain</keyword>
<dbReference type="Proteomes" id="UP001448207">
    <property type="component" value="Unassembled WGS sequence"/>
</dbReference>
<sequence length="292" mass="32093">MRVPFQNEQRTLGIRPPPWQDNPQIRNTAYGVGYNGIENKNHRDSSNNPNNRRPTSGNGISLNNNDRVHPESLLPQQDPQDRYRKDEKATIKRVSALEKQAQQPKTSRFSLGIFGNKKDKKAAAAAAATISSANKDAILREPLESIISSVRPGTAYSGDPVSVPLPVVSNVASKHPLRAVVSAEPLRALSSENIHASSSSPFRESTASGAPVYLTPRQQIDSLINKPMEKPPVEYVRAMWNFTASIPTEMSVASGEVVAVIHKQIDGWWEAETTGSDRRQRGLVPGNYMQPV</sequence>
<gene>
    <name evidence="5" type="ORF">J3Q64DRAFT_1735490</name>
</gene>
<name>A0ABR3B5E2_PHYBL</name>
<dbReference type="InterPro" id="IPR036028">
    <property type="entry name" value="SH3-like_dom_sf"/>
</dbReference>
<evidence type="ECO:0000256" key="2">
    <source>
        <dbReference type="PROSITE-ProRule" id="PRU00192"/>
    </source>
</evidence>
<evidence type="ECO:0000313" key="6">
    <source>
        <dbReference type="Proteomes" id="UP001448207"/>
    </source>
</evidence>
<comment type="caution">
    <text evidence="5">The sequence shown here is derived from an EMBL/GenBank/DDBJ whole genome shotgun (WGS) entry which is preliminary data.</text>
</comment>
<dbReference type="Gene3D" id="2.30.30.40">
    <property type="entry name" value="SH3 Domains"/>
    <property type="match status" value="1"/>
</dbReference>
<evidence type="ECO:0000256" key="1">
    <source>
        <dbReference type="ARBA" id="ARBA00022443"/>
    </source>
</evidence>
<organism evidence="5 6">
    <name type="scientific">Phycomyces blakesleeanus</name>
    <dbReference type="NCBI Taxonomy" id="4837"/>
    <lineage>
        <taxon>Eukaryota</taxon>
        <taxon>Fungi</taxon>
        <taxon>Fungi incertae sedis</taxon>
        <taxon>Mucoromycota</taxon>
        <taxon>Mucoromycotina</taxon>
        <taxon>Mucoromycetes</taxon>
        <taxon>Mucorales</taxon>
        <taxon>Phycomycetaceae</taxon>
        <taxon>Phycomyces</taxon>
    </lineage>
</organism>
<dbReference type="Pfam" id="PF14604">
    <property type="entry name" value="SH3_9"/>
    <property type="match status" value="1"/>
</dbReference>
<keyword evidence="6" id="KW-1185">Reference proteome</keyword>
<accession>A0ABR3B5E2</accession>
<dbReference type="PROSITE" id="PS50002">
    <property type="entry name" value="SH3"/>
    <property type="match status" value="1"/>
</dbReference>